<name>X1CI50_9ZZZZ</name>
<accession>X1CI50</accession>
<dbReference type="EMBL" id="BART01038826">
    <property type="protein sequence ID" value="GAH07966.1"/>
    <property type="molecule type" value="Genomic_DNA"/>
</dbReference>
<organism evidence="1">
    <name type="scientific">marine sediment metagenome</name>
    <dbReference type="NCBI Taxonomy" id="412755"/>
    <lineage>
        <taxon>unclassified sequences</taxon>
        <taxon>metagenomes</taxon>
        <taxon>ecological metagenomes</taxon>
    </lineage>
</organism>
<feature type="non-terminal residue" evidence="1">
    <location>
        <position position="1"/>
    </location>
</feature>
<sequence>GPGSATDNAIARYDGTTGKLLQNSGVTIDDSGNLNIAASAAYQQGGVGILSTSPTLYNTFVGEGAGQANTTGTENTFLGYQAGYLNTTNQGSTFVGYEAGYSSTVINSNSRILK</sequence>
<gene>
    <name evidence="1" type="ORF">S01H4_64162</name>
</gene>
<protein>
    <submittedName>
        <fullName evidence="1">Uncharacterized protein</fullName>
    </submittedName>
</protein>
<proteinExistence type="predicted"/>
<evidence type="ECO:0000313" key="1">
    <source>
        <dbReference type="EMBL" id="GAH07966.1"/>
    </source>
</evidence>
<comment type="caution">
    <text evidence="1">The sequence shown here is derived from an EMBL/GenBank/DDBJ whole genome shotgun (WGS) entry which is preliminary data.</text>
</comment>
<dbReference type="AlphaFoldDB" id="X1CI50"/>
<reference evidence="1" key="1">
    <citation type="journal article" date="2014" name="Front. Microbiol.">
        <title>High frequency of phylogenetically diverse reductive dehalogenase-homologous genes in deep subseafloor sedimentary metagenomes.</title>
        <authorList>
            <person name="Kawai M."/>
            <person name="Futagami T."/>
            <person name="Toyoda A."/>
            <person name="Takaki Y."/>
            <person name="Nishi S."/>
            <person name="Hori S."/>
            <person name="Arai W."/>
            <person name="Tsubouchi T."/>
            <person name="Morono Y."/>
            <person name="Uchiyama I."/>
            <person name="Ito T."/>
            <person name="Fujiyama A."/>
            <person name="Inagaki F."/>
            <person name="Takami H."/>
        </authorList>
    </citation>
    <scope>NUCLEOTIDE SEQUENCE</scope>
    <source>
        <strain evidence="1">Expedition CK06-06</strain>
    </source>
</reference>